<dbReference type="RefSeq" id="WP_341471188.1">
    <property type="nucleotide sequence ID" value="NZ_CP128400.1"/>
</dbReference>
<dbReference type="SUPFAM" id="SSF52540">
    <property type="entry name" value="P-loop containing nucleoside triphosphate hydrolases"/>
    <property type="match status" value="1"/>
</dbReference>
<dbReference type="GO" id="GO:0016851">
    <property type="term" value="F:magnesium chelatase activity"/>
    <property type="evidence" value="ECO:0007669"/>
    <property type="project" value="UniProtKB-UniRule"/>
</dbReference>
<feature type="compositionally biased region" description="Acidic residues" evidence="9">
    <location>
        <begin position="330"/>
        <end position="342"/>
    </location>
</feature>
<keyword evidence="14" id="KW-1185">Reference proteome</keyword>
<sequence>MTSTQKNGYRDSVLYPFAAVVGHTLAKRALLILAIEPRLGGVIIAARPGTAKTTLARSFHDLLPDIHANVGCASHCSPDKPTDWCSDCKQKTIEQTVHVRPPFIDLPLNITEDRLLGGLALEATLQTGRRVAERGVLAEANRGVLYCDELNLLDTGPSNYLMDSLSRGRLALEREGLSADYPTNFILIGTFDPGEGEVRSGLTDRVGLMISMQPTNGTEMRAQIMRQAITFDRFPEQLEADYEEETNLLKSLIGAGREVLPNVKLTDEQFSALSEAALRLGVVGNRADIFAAYAARASAALEGRTEVDDDDLKTAVQLVLLPRATRLPEPEPEEPEQPDEPEPPPPPEQNDEDESEDEPPEQKQEEPELQDLVMSAMDSEVPEDILSMVQARNQRSKAGSRGETYNWKRGRHVQSVAGKPGQGRLAITATLRAAAPFQTLRRENDTKEKKGKSANDNRVRIKPDDLRIKRYKDKAGVLFVFVVDASGSMALNRMREAKGAVTKLLQQAYVHRDKVALISFRGRQADVLLPPSQSVELAKRSLDVLPVGGGTPLASALLSAYNMSESAKRQGINKTMVVLITDGRGNVLLEETEDTVGLGKEERKSRATQEVEQLAGVLSGNGLNSVVLDTQTNFLSKGDAANLARRLGGHYIYLPRADARLIANTVSNVAEDMR</sequence>
<name>A0A8T7M5J1_9CHLR</name>
<evidence type="ECO:0000313" key="11">
    <source>
        <dbReference type="EMBL" id="NWJ47387.1"/>
    </source>
</evidence>
<dbReference type="SUPFAM" id="SSF53300">
    <property type="entry name" value="vWA-like"/>
    <property type="match status" value="1"/>
</dbReference>
<dbReference type="EMBL" id="CP128400">
    <property type="protein sequence ID" value="WJW69299.1"/>
    <property type="molecule type" value="Genomic_DNA"/>
</dbReference>
<dbReference type="PANTHER" id="PTHR43473:SF2">
    <property type="entry name" value="MAGNESIUM-CHELATASE SUBUNIT CHLD, CHLOROPLASTIC"/>
    <property type="match status" value="1"/>
</dbReference>
<keyword evidence="2 8" id="KW-0602">Photosynthesis</keyword>
<keyword evidence="4 8" id="KW-0547">Nucleotide-binding</keyword>
<keyword evidence="3 8" id="KW-0436">Ligase</keyword>
<evidence type="ECO:0000256" key="8">
    <source>
        <dbReference type="RuleBase" id="RU362087"/>
    </source>
</evidence>
<feature type="compositionally biased region" description="Basic and acidic residues" evidence="9">
    <location>
        <begin position="440"/>
        <end position="458"/>
    </location>
</feature>
<dbReference type="Pfam" id="PF01078">
    <property type="entry name" value="Mg_chelatase"/>
    <property type="match status" value="1"/>
</dbReference>
<dbReference type="InterPro" id="IPR000523">
    <property type="entry name" value="Mg_chelatse_chII-like_cat_dom"/>
</dbReference>
<keyword evidence="8" id="KW-0077">Bacteriochlorophyll biosynthesis</keyword>
<comment type="function">
    <text evidence="8">Involved in bacteriochlorophyll biosynthesis; introduces a magnesium ion into protoporphyrin IX to yield Mg-protoporphyrin IX.</text>
</comment>
<evidence type="ECO:0000313" key="13">
    <source>
        <dbReference type="Proteomes" id="UP000521676"/>
    </source>
</evidence>
<feature type="compositionally biased region" description="Acidic residues" evidence="9">
    <location>
        <begin position="349"/>
        <end position="359"/>
    </location>
</feature>
<dbReference type="CDD" id="cd01451">
    <property type="entry name" value="vWA_Magnesium_chelatase"/>
    <property type="match status" value="1"/>
</dbReference>
<comment type="catalytic activity">
    <reaction evidence="7 8">
        <text>protoporphyrin IX + Mg(2+) + ATP + H2O = Mg-protoporphyrin IX + ADP + phosphate + 3 H(+)</text>
        <dbReference type="Rhea" id="RHEA:13961"/>
        <dbReference type="ChEBI" id="CHEBI:15377"/>
        <dbReference type="ChEBI" id="CHEBI:15378"/>
        <dbReference type="ChEBI" id="CHEBI:18420"/>
        <dbReference type="ChEBI" id="CHEBI:30616"/>
        <dbReference type="ChEBI" id="CHEBI:43474"/>
        <dbReference type="ChEBI" id="CHEBI:57306"/>
        <dbReference type="ChEBI" id="CHEBI:60492"/>
        <dbReference type="ChEBI" id="CHEBI:456216"/>
        <dbReference type="EC" id="6.6.1.1"/>
    </reaction>
</comment>
<reference evidence="12" key="2">
    <citation type="journal article" date="2024" name="Nature">
        <title>Anoxygenic phototroph of the Chloroflexota uses a type I reaction centre.</title>
        <authorList>
            <person name="Tsuji J.M."/>
            <person name="Shaw N.A."/>
            <person name="Nagashima S."/>
            <person name="Venkiteswaran J.J."/>
            <person name="Schiff S.L."/>
            <person name="Watanabe T."/>
            <person name="Fukui M."/>
            <person name="Hanada S."/>
            <person name="Tank M."/>
            <person name="Neufeld J.D."/>
        </authorList>
    </citation>
    <scope>NUCLEOTIDE SEQUENCE</scope>
    <source>
        <strain evidence="12">L227-S17</strain>
    </source>
</reference>
<dbReference type="GO" id="GO:0015979">
    <property type="term" value="P:photosynthesis"/>
    <property type="evidence" value="ECO:0007669"/>
    <property type="project" value="UniProtKB-UniRule"/>
</dbReference>
<evidence type="ECO:0000256" key="3">
    <source>
        <dbReference type="ARBA" id="ARBA00022598"/>
    </source>
</evidence>
<dbReference type="Gene3D" id="3.40.50.300">
    <property type="entry name" value="P-loop containing nucleotide triphosphate hydrolases"/>
    <property type="match status" value="1"/>
</dbReference>
<comment type="pathway">
    <text evidence="8">Porphyrin-containing compound metabolism; bacteriochlorophyll biosynthesis.</text>
</comment>
<evidence type="ECO:0000313" key="14">
    <source>
        <dbReference type="Proteomes" id="UP001431572"/>
    </source>
</evidence>
<dbReference type="InterPro" id="IPR002035">
    <property type="entry name" value="VWF_A"/>
</dbReference>
<dbReference type="Gene3D" id="3.40.50.410">
    <property type="entry name" value="von Willebrand factor, type A domain"/>
    <property type="match status" value="1"/>
</dbReference>
<dbReference type="InterPro" id="IPR036465">
    <property type="entry name" value="vWFA_dom_sf"/>
</dbReference>
<keyword evidence="5 8" id="KW-0067">ATP-binding</keyword>
<evidence type="ECO:0000256" key="1">
    <source>
        <dbReference type="ARBA" id="ARBA00005799"/>
    </source>
</evidence>
<evidence type="ECO:0000256" key="2">
    <source>
        <dbReference type="ARBA" id="ARBA00022531"/>
    </source>
</evidence>
<comment type="similarity">
    <text evidence="1 8">Belongs to the Mg-chelatase subunits D/I family.</text>
</comment>
<evidence type="ECO:0000256" key="9">
    <source>
        <dbReference type="SAM" id="MobiDB-lite"/>
    </source>
</evidence>
<evidence type="ECO:0000256" key="6">
    <source>
        <dbReference type="ARBA" id="ARBA00023171"/>
    </source>
</evidence>
<gene>
    <name evidence="11" type="primary">bchD</name>
    <name evidence="11" type="ORF">HXX08_16130</name>
    <name evidence="12" type="ORF">OZ401_002907</name>
</gene>
<reference evidence="11 13" key="1">
    <citation type="submission" date="2020-06" db="EMBL/GenBank/DDBJ databases">
        <title>Anoxygenic phototrophic Chloroflexota member uses a Type I reaction center.</title>
        <authorList>
            <person name="Tsuji J.M."/>
            <person name="Shaw N.A."/>
            <person name="Nagashima S."/>
            <person name="Venkiteswaran J."/>
            <person name="Schiff S.L."/>
            <person name="Hanada S."/>
            <person name="Tank M."/>
            <person name="Neufeld J.D."/>
        </authorList>
    </citation>
    <scope>NUCLEOTIDE SEQUENCE [LARGE SCALE GENOMIC DNA]</scope>
    <source>
        <strain evidence="11">L227-S17</strain>
    </source>
</reference>
<feature type="region of interest" description="Disordered" evidence="9">
    <location>
        <begin position="439"/>
        <end position="458"/>
    </location>
</feature>
<evidence type="ECO:0000256" key="7">
    <source>
        <dbReference type="ARBA" id="ARBA00048693"/>
    </source>
</evidence>
<dbReference type="InterPro" id="IPR041628">
    <property type="entry name" value="ChlI/MoxR_AAA_lid"/>
</dbReference>
<feature type="domain" description="VWFA" evidence="10">
    <location>
        <begin position="478"/>
        <end position="669"/>
    </location>
</feature>
<dbReference type="InterPro" id="IPR027417">
    <property type="entry name" value="P-loop_NTPase"/>
</dbReference>
<dbReference type="InterPro" id="IPR041702">
    <property type="entry name" value="BchD/ChlD_VWA"/>
</dbReference>
<feature type="region of interest" description="Disordered" evidence="9">
    <location>
        <begin position="320"/>
        <end position="368"/>
    </location>
</feature>
<protein>
    <recommendedName>
        <fullName evidence="8">Mg-protoporphyrin IX chelatase</fullName>
        <ecNumber evidence="8">6.6.1.1</ecNumber>
    </recommendedName>
</protein>
<dbReference type="EC" id="6.6.1.1" evidence="8"/>
<keyword evidence="6 8" id="KW-0149">Chlorophyll biosynthesis</keyword>
<evidence type="ECO:0000259" key="10">
    <source>
        <dbReference type="PROSITE" id="PS50234"/>
    </source>
</evidence>
<dbReference type="GO" id="GO:0005524">
    <property type="term" value="F:ATP binding"/>
    <property type="evidence" value="ECO:0007669"/>
    <property type="project" value="UniProtKB-UniRule"/>
</dbReference>
<evidence type="ECO:0000256" key="4">
    <source>
        <dbReference type="ARBA" id="ARBA00022741"/>
    </source>
</evidence>
<dbReference type="SMART" id="SM00327">
    <property type="entry name" value="VWA"/>
    <property type="match status" value="1"/>
</dbReference>
<dbReference type="GO" id="GO:0030494">
    <property type="term" value="P:bacteriochlorophyll biosynthetic process"/>
    <property type="evidence" value="ECO:0007669"/>
    <property type="project" value="UniProtKB-KW"/>
</dbReference>
<accession>A0A8T7M5J1</accession>
<dbReference type="PANTHER" id="PTHR43473">
    <property type="entry name" value="MAGNESIUM-CHELATASE SUBUNIT CHLD, CHLOROPLASTIC"/>
    <property type="match status" value="1"/>
</dbReference>
<dbReference type="NCBIfam" id="TIGR02031">
    <property type="entry name" value="BchD-ChlD"/>
    <property type="match status" value="1"/>
</dbReference>
<dbReference type="InterPro" id="IPR011776">
    <property type="entry name" value="Mg_chelatase_ATPase-dsu"/>
</dbReference>
<proteinExistence type="inferred from homology"/>
<dbReference type="EMBL" id="JACATZ010000003">
    <property type="protein sequence ID" value="NWJ47387.1"/>
    <property type="molecule type" value="Genomic_DNA"/>
</dbReference>
<dbReference type="Pfam" id="PF17863">
    <property type="entry name" value="AAA_lid_2"/>
    <property type="match status" value="1"/>
</dbReference>
<dbReference type="Gene3D" id="1.10.8.80">
    <property type="entry name" value="Magnesium chelatase subunit I, C-Terminal domain"/>
    <property type="match status" value="1"/>
</dbReference>
<evidence type="ECO:0000256" key="5">
    <source>
        <dbReference type="ARBA" id="ARBA00022840"/>
    </source>
</evidence>
<dbReference type="Proteomes" id="UP000521676">
    <property type="component" value="Unassembled WGS sequence"/>
</dbReference>
<organism evidence="11 13">
    <name type="scientific">Candidatus Chlorohelix allophototropha</name>
    <dbReference type="NCBI Taxonomy" id="3003348"/>
    <lineage>
        <taxon>Bacteria</taxon>
        <taxon>Bacillati</taxon>
        <taxon>Chloroflexota</taxon>
        <taxon>Chloroflexia</taxon>
        <taxon>Candidatus Chloroheliales</taxon>
        <taxon>Candidatus Chloroheliaceae</taxon>
        <taxon>Candidatus Chlorohelix</taxon>
    </lineage>
</organism>
<evidence type="ECO:0000313" key="12">
    <source>
        <dbReference type="EMBL" id="WJW69299.1"/>
    </source>
</evidence>
<dbReference type="AlphaFoldDB" id="A0A8T7M5J1"/>
<dbReference type="PROSITE" id="PS50234">
    <property type="entry name" value="VWFA"/>
    <property type="match status" value="1"/>
</dbReference>
<dbReference type="Pfam" id="PF13519">
    <property type="entry name" value="VWA_2"/>
    <property type="match status" value="1"/>
</dbReference>
<dbReference type="Proteomes" id="UP001431572">
    <property type="component" value="Chromosome 2"/>
</dbReference>